<evidence type="ECO:0000313" key="2">
    <source>
        <dbReference type="Proteomes" id="UP000050331"/>
    </source>
</evidence>
<gene>
    <name evidence="1" type="ORF">AOX59_09350</name>
</gene>
<dbReference type="NCBIfam" id="TIGR03898">
    <property type="entry name" value="lanti_MRSA_kill"/>
    <property type="match status" value="1"/>
</dbReference>
<proteinExistence type="predicted"/>
<organism evidence="1 2">
    <name type="scientific">Lentibacillus amyloliquefaciens</name>
    <dbReference type="NCBI Taxonomy" id="1472767"/>
    <lineage>
        <taxon>Bacteria</taxon>
        <taxon>Bacillati</taxon>
        <taxon>Bacillota</taxon>
        <taxon>Bacilli</taxon>
        <taxon>Bacillales</taxon>
        <taxon>Bacillaceae</taxon>
        <taxon>Lentibacillus</taxon>
    </lineage>
</organism>
<dbReference type="KEGG" id="lao:AOX59_09350"/>
<evidence type="ECO:0008006" key="3">
    <source>
        <dbReference type="Google" id="ProtNLM"/>
    </source>
</evidence>
<reference evidence="1 2" key="1">
    <citation type="submission" date="2016-01" db="EMBL/GenBank/DDBJ databases">
        <title>Complete genome sequence of strain Lentibacillus amyloliquefaciens LAM0015T isolated from saline sediment.</title>
        <authorList>
            <person name="Wang J.-L."/>
            <person name="He M.-X."/>
        </authorList>
    </citation>
    <scope>NUCLEOTIDE SEQUENCE [LARGE SCALE GENOMIC DNA]</scope>
    <source>
        <strain evidence="1 2">LAM0015</strain>
    </source>
</reference>
<dbReference type="InterPro" id="IPR029243">
    <property type="entry name" value="Lantibiotic_alpha"/>
</dbReference>
<dbReference type="GO" id="GO:0050830">
    <property type="term" value="P:defense response to Gram-positive bacterium"/>
    <property type="evidence" value="ECO:0007669"/>
    <property type="project" value="InterPro"/>
</dbReference>
<dbReference type="Pfam" id="PF14867">
    <property type="entry name" value="Lantibiotic_a"/>
    <property type="match status" value="1"/>
</dbReference>
<dbReference type="EMBL" id="CP013862">
    <property type="protein sequence ID" value="ALX48802.1"/>
    <property type="molecule type" value="Genomic_DNA"/>
</dbReference>
<name>A0A0U3W6J3_9BACI</name>
<evidence type="ECO:0000313" key="1">
    <source>
        <dbReference type="EMBL" id="ALX48802.1"/>
    </source>
</evidence>
<sequence>MSKNKIVRSWKDPIYREKVADVTSPVGNVLDEVSEEELYIAGGDVDPQTALTYSTCHWISPAMGNDGHLCTATVECQPNCN</sequence>
<keyword evidence="2" id="KW-1185">Reference proteome</keyword>
<dbReference type="AlphaFoldDB" id="A0A0U3W6J3"/>
<dbReference type="Proteomes" id="UP000050331">
    <property type="component" value="Chromosome"/>
</dbReference>
<dbReference type="OrthoDB" id="4248078at2"/>
<dbReference type="InterPro" id="IPR027635">
    <property type="entry name" value="Lantibiotic2_lead_pep_dom"/>
</dbReference>
<protein>
    <recommendedName>
        <fullName evidence="3">Plantaricin C family lantibiotic</fullName>
    </recommendedName>
</protein>
<accession>A0A0U3W6J3</accession>
<dbReference type="RefSeq" id="WP_068444983.1">
    <property type="nucleotide sequence ID" value="NZ_CP013862.1"/>
</dbReference>
<dbReference type="NCBIfam" id="NF000539">
    <property type="entry name" value="plantaricin"/>
    <property type="match status" value="1"/>
</dbReference>
<dbReference type="STRING" id="1472767.AOX59_09350"/>